<evidence type="ECO:0000313" key="3">
    <source>
        <dbReference type="Proteomes" id="UP000516647"/>
    </source>
</evidence>
<protein>
    <submittedName>
        <fullName evidence="2">Uncharacterized protein</fullName>
    </submittedName>
</protein>
<proteinExistence type="predicted"/>
<keyword evidence="3" id="KW-1185">Reference proteome</keyword>
<gene>
    <name evidence="2" type="ORF">phi9183_ORF105</name>
</gene>
<organism evidence="2 3">
    <name type="scientific">Enterococcus phage 9183</name>
    <dbReference type="NCBI Taxonomy" id="2763102"/>
    <lineage>
        <taxon>Viruses</taxon>
        <taxon>Duplodnaviria</taxon>
        <taxon>Heunggongvirae</taxon>
        <taxon>Uroviricota</taxon>
        <taxon>Caudoviricetes</taxon>
        <taxon>Andrewesvirinae</taxon>
        <taxon>Denvervirus</taxon>
        <taxon>Denvervirus dv9183</taxon>
    </lineage>
</organism>
<dbReference type="EMBL" id="MT939241">
    <property type="protein sequence ID" value="QOC57598.1"/>
    <property type="molecule type" value="Genomic_DNA"/>
</dbReference>
<keyword evidence="1" id="KW-0175">Coiled coil</keyword>
<dbReference type="Proteomes" id="UP000516647">
    <property type="component" value="Segment"/>
</dbReference>
<evidence type="ECO:0000256" key="1">
    <source>
        <dbReference type="SAM" id="Coils"/>
    </source>
</evidence>
<evidence type="ECO:0000313" key="2">
    <source>
        <dbReference type="EMBL" id="QOC57598.1"/>
    </source>
</evidence>
<reference evidence="2 3" key="1">
    <citation type="submission" date="2020-08" db="EMBL/GenBank/DDBJ databases">
        <authorList>
            <person name="Canfield G.S."/>
            <person name="Duerkop B.A."/>
        </authorList>
    </citation>
    <scope>NUCLEOTIDE SEQUENCE [LARGE SCALE GENOMIC DNA]</scope>
</reference>
<sequence>MFVIKKDYDNVIKRNLELKETIRGLQNDVVRITRQKEAAYKDVSLYRRGCEKISNDLQAISSDLNKEIDNLKEKLENANNISLRGKDLYVIHYYDSKDRMYRSFNVLTTSQRKAILCFRKNKPKNIADIEDIVVMSDIIIYEGEDDK</sequence>
<accession>A0A7L7SQR3</accession>
<feature type="coiled-coil region" evidence="1">
    <location>
        <begin position="8"/>
        <end position="81"/>
    </location>
</feature>
<name>A0A7L7SQR3_9CAUD</name>